<feature type="compositionally biased region" description="Low complexity" evidence="2">
    <location>
        <begin position="137"/>
        <end position="154"/>
    </location>
</feature>
<dbReference type="PROSITE" id="PS51228">
    <property type="entry name" value="ACB_2"/>
    <property type="match status" value="1"/>
</dbReference>
<feature type="region of interest" description="Disordered" evidence="2">
    <location>
        <begin position="123"/>
        <end position="181"/>
    </location>
</feature>
<dbReference type="InterPro" id="IPR036598">
    <property type="entry name" value="GOLD_dom_sf"/>
</dbReference>
<dbReference type="GO" id="GO:0000139">
    <property type="term" value="C:Golgi membrane"/>
    <property type="evidence" value="ECO:0007669"/>
    <property type="project" value="TreeGrafter"/>
</dbReference>
<dbReference type="InterPro" id="IPR009038">
    <property type="entry name" value="GOLD_dom"/>
</dbReference>
<evidence type="ECO:0000313" key="5">
    <source>
        <dbReference type="Proteomes" id="UP000095280"/>
    </source>
</evidence>
<dbReference type="GO" id="GO:0000062">
    <property type="term" value="F:fatty-acyl-CoA binding"/>
    <property type="evidence" value="ECO:0007669"/>
    <property type="project" value="InterPro"/>
</dbReference>
<proteinExistence type="predicted"/>
<dbReference type="FunFam" id="1.20.80.10:FF:000017">
    <property type="entry name" value="Golgi resident protein GCP60"/>
    <property type="match status" value="1"/>
</dbReference>
<feature type="compositionally biased region" description="Basic and acidic residues" evidence="2">
    <location>
        <begin position="170"/>
        <end position="179"/>
    </location>
</feature>
<feature type="region of interest" description="Disordered" evidence="2">
    <location>
        <begin position="275"/>
        <end position="297"/>
    </location>
</feature>
<evidence type="ECO:0000259" key="3">
    <source>
        <dbReference type="PROSITE" id="PS50866"/>
    </source>
</evidence>
<dbReference type="Proteomes" id="UP000095280">
    <property type="component" value="Unplaced"/>
</dbReference>
<dbReference type="InterPro" id="IPR052269">
    <property type="entry name" value="Golgi-PI4KB_interaction"/>
</dbReference>
<keyword evidence="5" id="KW-1185">Reference proteome</keyword>
<feature type="domain" description="ACB" evidence="4">
    <location>
        <begin position="11"/>
        <end position="102"/>
    </location>
</feature>
<keyword evidence="1" id="KW-0007">Acetylation</keyword>
<dbReference type="PROSITE" id="PS50866">
    <property type="entry name" value="GOLD"/>
    <property type="match status" value="1"/>
</dbReference>
<dbReference type="InterPro" id="IPR014352">
    <property type="entry name" value="FERM/acyl-CoA-bd_prot_sf"/>
</dbReference>
<dbReference type="WBParaSite" id="maker-uti_cns_0002968-snap-gene-0.5-mRNA-1">
    <property type="protein sequence ID" value="maker-uti_cns_0002968-snap-gene-0.5-mRNA-1"/>
    <property type="gene ID" value="maker-uti_cns_0002968-snap-gene-0.5"/>
</dbReference>
<evidence type="ECO:0000259" key="4">
    <source>
        <dbReference type="PROSITE" id="PS51228"/>
    </source>
</evidence>
<feature type="compositionally biased region" description="Basic and acidic residues" evidence="2">
    <location>
        <begin position="123"/>
        <end position="136"/>
    </location>
</feature>
<evidence type="ECO:0000256" key="2">
    <source>
        <dbReference type="SAM" id="MobiDB-lite"/>
    </source>
</evidence>
<dbReference type="Gene3D" id="2.60.120.680">
    <property type="entry name" value="GOLD domain"/>
    <property type="match status" value="2"/>
</dbReference>
<feature type="domain" description="GOLD" evidence="3">
    <location>
        <begin position="362"/>
        <end position="526"/>
    </location>
</feature>
<dbReference type="PANTHER" id="PTHR22973">
    <property type="entry name" value="LD35087P"/>
    <property type="match status" value="1"/>
</dbReference>
<evidence type="ECO:0000313" key="6">
    <source>
        <dbReference type="WBParaSite" id="maker-uti_cns_0002968-snap-gene-0.5-mRNA-1"/>
    </source>
</evidence>
<feature type="compositionally biased region" description="Low complexity" evidence="2">
    <location>
        <begin position="245"/>
        <end position="255"/>
    </location>
</feature>
<feature type="region of interest" description="Disordered" evidence="2">
    <location>
        <begin position="423"/>
        <end position="472"/>
    </location>
</feature>
<dbReference type="PANTHER" id="PTHR22973:SF12">
    <property type="entry name" value="LD35087P"/>
    <property type="match status" value="1"/>
</dbReference>
<feature type="compositionally biased region" description="Basic and acidic residues" evidence="2">
    <location>
        <begin position="447"/>
        <end position="459"/>
    </location>
</feature>
<dbReference type="SUPFAM" id="SSF101576">
    <property type="entry name" value="Supernatant protein factor (SPF), C-terminal domain"/>
    <property type="match status" value="1"/>
</dbReference>
<dbReference type="Pfam" id="PF00887">
    <property type="entry name" value="ACBP"/>
    <property type="match status" value="1"/>
</dbReference>
<dbReference type="InterPro" id="IPR035984">
    <property type="entry name" value="Acyl-CoA-binding_sf"/>
</dbReference>
<dbReference type="SUPFAM" id="SSF47027">
    <property type="entry name" value="Acyl-CoA binding protein"/>
    <property type="match status" value="1"/>
</dbReference>
<feature type="compositionally biased region" description="Polar residues" evidence="2">
    <location>
        <begin position="155"/>
        <end position="168"/>
    </location>
</feature>
<sequence>MHYLGESSFNLDELYLLCVRFIREKEGKAFHLSYQDRLQLAAHCKQVAHGPYKSDASPGVGWLDVVGSDRKATWQSLGDLSRERAQEKFVEILDRACPLLAPYLEAHLNEKRDRENKIKEEAEAKEREIQRQKQQEQEQMQQQQRKQAEAAAKQNLANQKTNSVSGPVTNRDDSRRHQQEAQIRAALNQQTAVQFRQYAAEQHPDDAYKQAELIAQLQEQHFQQYMTQVYQQQLKIQQEEEQAKLLQQQPKQSQQNSTNESATVEAAAAEDFNQQLQQQLQQDGDDEAEAGPEILPASMWTRNNAAEFKKEILRDSRHCCIKIGSLATATPQSPSGEAATTNSLMAAPSMWCDKQLTAAQFKAKLAADSNARLKIGPGEVVTVRVPTHEEGSCIVWEFATDHYDIGFGVYFEWTISPSDRVTVHISESSDEEEEEEANDDGNNETGEAEHQQLDGDSKPADGAASKRRRPDDDKAVDEIIPVFRRDCHEEVYCGSHQYPGRGVYLLKFDNSYSLWRSKWLYYRVYYTK</sequence>
<dbReference type="Pfam" id="PF13897">
    <property type="entry name" value="GOLD_2"/>
    <property type="match status" value="1"/>
</dbReference>
<feature type="region of interest" description="Disordered" evidence="2">
    <location>
        <begin position="245"/>
        <end position="264"/>
    </location>
</feature>
<name>A0A1I8GSA4_9PLAT</name>
<dbReference type="Gene3D" id="1.20.80.10">
    <property type="match status" value="1"/>
</dbReference>
<reference evidence="6" key="1">
    <citation type="submission" date="2016-11" db="UniProtKB">
        <authorList>
            <consortium name="WormBaseParasite"/>
        </authorList>
    </citation>
    <scope>IDENTIFICATION</scope>
</reference>
<protein>
    <submittedName>
        <fullName evidence="6">ACB domain-containing protein</fullName>
    </submittedName>
</protein>
<evidence type="ECO:0000256" key="1">
    <source>
        <dbReference type="ARBA" id="ARBA00022990"/>
    </source>
</evidence>
<feature type="compositionally biased region" description="Acidic residues" evidence="2">
    <location>
        <begin position="428"/>
        <end position="442"/>
    </location>
</feature>
<dbReference type="AlphaFoldDB" id="A0A1I8GSA4"/>
<dbReference type="InterPro" id="IPR000582">
    <property type="entry name" value="Acyl-CoA-binding_protein"/>
</dbReference>
<organism evidence="5 6">
    <name type="scientific">Macrostomum lignano</name>
    <dbReference type="NCBI Taxonomy" id="282301"/>
    <lineage>
        <taxon>Eukaryota</taxon>
        <taxon>Metazoa</taxon>
        <taxon>Spiralia</taxon>
        <taxon>Lophotrochozoa</taxon>
        <taxon>Platyhelminthes</taxon>
        <taxon>Rhabditophora</taxon>
        <taxon>Macrostomorpha</taxon>
        <taxon>Macrostomida</taxon>
        <taxon>Macrostomidae</taxon>
        <taxon>Macrostomum</taxon>
    </lineage>
</organism>
<accession>A0A1I8GSA4</accession>